<evidence type="ECO:0000256" key="2">
    <source>
        <dbReference type="RuleBase" id="RU003814"/>
    </source>
</evidence>
<comment type="similarity">
    <text evidence="1 2">Belongs to the eIF-2B alpha/beta/delta subunits family.</text>
</comment>
<dbReference type="SUPFAM" id="SSF100950">
    <property type="entry name" value="NagB/RpiA/CoA transferase-like"/>
    <property type="match status" value="1"/>
</dbReference>
<reference evidence="3" key="1">
    <citation type="submission" date="2020-06" db="EMBL/GenBank/DDBJ databases">
        <title>WGS assembly of Ceratodon purpureus strain R40.</title>
        <authorList>
            <person name="Carey S.B."/>
            <person name="Jenkins J."/>
            <person name="Shu S."/>
            <person name="Lovell J.T."/>
            <person name="Sreedasyam A."/>
            <person name="Maumus F."/>
            <person name="Tiley G.P."/>
            <person name="Fernandez-Pozo N."/>
            <person name="Barry K."/>
            <person name="Chen C."/>
            <person name="Wang M."/>
            <person name="Lipzen A."/>
            <person name="Daum C."/>
            <person name="Saski C.A."/>
            <person name="Payton A.C."/>
            <person name="Mcbreen J.C."/>
            <person name="Conrad R.E."/>
            <person name="Kollar L.M."/>
            <person name="Olsson S."/>
            <person name="Huttunen S."/>
            <person name="Landis J.B."/>
            <person name="Wickett N.J."/>
            <person name="Johnson M.G."/>
            <person name="Rensing S.A."/>
            <person name="Grimwood J."/>
            <person name="Schmutz J."/>
            <person name="Mcdaniel S.F."/>
        </authorList>
    </citation>
    <scope>NUCLEOTIDE SEQUENCE</scope>
    <source>
        <strain evidence="3">R40</strain>
    </source>
</reference>
<proteinExistence type="inferred from homology"/>
<dbReference type="InterPro" id="IPR042529">
    <property type="entry name" value="IF_2B-like_C"/>
</dbReference>
<keyword evidence="4" id="KW-1185">Reference proteome</keyword>
<dbReference type="Gene3D" id="3.40.50.10470">
    <property type="entry name" value="Translation initiation factor eif-2b, domain 2"/>
    <property type="match status" value="1"/>
</dbReference>
<sequence>MPSSSEVLTFGITTLKLDRTHGASFLATSALRTLLAILQSCGKSAQSAESLWRELRLSAWALCQARPSMGAAISSALVRALGVVREAWEAEFGGDQWMQVEGREDVERCVRAAEGVLEGIVRGRRKCVGRVGGWFAGWLKAKGKGRPVRILTLSASGTIKSALVGAVRAGMRIDLRVLESRPRFEGAEFGLALRRELEREGMEEELEVHIGTDCSVALLARDVDVVLLAADRISGAGDVSNKIGSLPAAICAKMLSPNAEVVVVSETDKIAKPGSMEEHVDEENEFQEVTKAWNGAAEFDDRKSEPRKVKVRNVYFEWIPSKWVDLYICENGILSREGVHEISLITERLEKELFGNLMDLDSSKESKAV</sequence>
<dbReference type="EMBL" id="CM026422">
    <property type="protein sequence ID" value="KAG0588929.1"/>
    <property type="molecule type" value="Genomic_DNA"/>
</dbReference>
<dbReference type="GO" id="GO:0046523">
    <property type="term" value="F:S-methyl-5-thioribose-1-phosphate isomerase activity"/>
    <property type="evidence" value="ECO:0007669"/>
    <property type="project" value="TreeGrafter"/>
</dbReference>
<organism evidence="3 4">
    <name type="scientific">Ceratodon purpureus</name>
    <name type="common">Fire moss</name>
    <name type="synonym">Dicranum purpureum</name>
    <dbReference type="NCBI Taxonomy" id="3225"/>
    <lineage>
        <taxon>Eukaryota</taxon>
        <taxon>Viridiplantae</taxon>
        <taxon>Streptophyta</taxon>
        <taxon>Embryophyta</taxon>
        <taxon>Bryophyta</taxon>
        <taxon>Bryophytina</taxon>
        <taxon>Bryopsida</taxon>
        <taxon>Dicranidae</taxon>
        <taxon>Pseudoditrichales</taxon>
        <taxon>Ditrichaceae</taxon>
        <taxon>Ceratodon</taxon>
    </lineage>
</organism>
<dbReference type="AlphaFoldDB" id="A0A8T0J1D0"/>
<evidence type="ECO:0000313" key="4">
    <source>
        <dbReference type="Proteomes" id="UP000822688"/>
    </source>
</evidence>
<gene>
    <name evidence="3" type="ORF">KC19_2G279200</name>
</gene>
<dbReference type="Pfam" id="PF01008">
    <property type="entry name" value="IF-2B"/>
    <property type="match status" value="1"/>
</dbReference>
<evidence type="ECO:0000313" key="3">
    <source>
        <dbReference type="EMBL" id="KAG0588929.1"/>
    </source>
</evidence>
<accession>A0A8T0J1D0</accession>
<name>A0A8T0J1D0_CERPU</name>
<dbReference type="InterPro" id="IPR000649">
    <property type="entry name" value="IF-2B-related"/>
</dbReference>
<dbReference type="Proteomes" id="UP000822688">
    <property type="component" value="Chromosome 2"/>
</dbReference>
<protein>
    <submittedName>
        <fullName evidence="3">Uncharacterized protein</fullName>
    </submittedName>
</protein>
<evidence type="ECO:0000256" key="1">
    <source>
        <dbReference type="ARBA" id="ARBA00007251"/>
    </source>
</evidence>
<comment type="caution">
    <text evidence="3">The sequence shown here is derived from an EMBL/GenBank/DDBJ whole genome shotgun (WGS) entry which is preliminary data.</text>
</comment>
<dbReference type="GO" id="GO:0019509">
    <property type="term" value="P:L-methionine salvage from methylthioadenosine"/>
    <property type="evidence" value="ECO:0007669"/>
    <property type="project" value="TreeGrafter"/>
</dbReference>
<dbReference type="PANTHER" id="PTHR43475">
    <property type="entry name" value="METHYLTHIORIBOSE-1-PHOSPHATE ISOMERASE"/>
    <property type="match status" value="1"/>
</dbReference>
<dbReference type="PANTHER" id="PTHR43475:SF3">
    <property type="entry name" value="TRANSLATION INITIATION FACTOR EIF-2B SUBUNIT FAMILY PROTEIN (AFU_ORTHOLOGUE AFUA_2G14290)"/>
    <property type="match status" value="1"/>
</dbReference>
<dbReference type="InterPro" id="IPR037171">
    <property type="entry name" value="NagB/RpiA_transferase-like"/>
</dbReference>